<keyword evidence="2" id="KW-1185">Reference proteome</keyword>
<dbReference type="RefSeq" id="WP_176699624.1">
    <property type="nucleotide sequence ID" value="NZ_CVRB01000001.1"/>
</dbReference>
<dbReference type="AlphaFoldDB" id="A0A0U1NRM5"/>
<evidence type="ECO:0000313" key="1">
    <source>
        <dbReference type="EMBL" id="CRK80697.1"/>
    </source>
</evidence>
<organism evidence="1 2">
    <name type="scientific">Neobacillus massiliamazoniensis</name>
    <dbReference type="NCBI Taxonomy" id="1499688"/>
    <lineage>
        <taxon>Bacteria</taxon>
        <taxon>Bacillati</taxon>
        <taxon>Bacillota</taxon>
        <taxon>Bacilli</taxon>
        <taxon>Bacillales</taxon>
        <taxon>Bacillaceae</taxon>
        <taxon>Neobacillus</taxon>
    </lineage>
</organism>
<evidence type="ECO:0000313" key="2">
    <source>
        <dbReference type="Proteomes" id="UP000199087"/>
    </source>
</evidence>
<reference evidence="2" key="1">
    <citation type="submission" date="2015-05" db="EMBL/GenBank/DDBJ databases">
        <authorList>
            <person name="Urmite Genomes"/>
        </authorList>
    </citation>
    <scope>NUCLEOTIDE SEQUENCE [LARGE SCALE GENOMIC DNA]</scope>
    <source>
        <strain evidence="2">LF1</strain>
    </source>
</reference>
<name>A0A0U1NRM5_9BACI</name>
<gene>
    <name evidence="1" type="ORF">BN000_00585</name>
</gene>
<proteinExistence type="predicted"/>
<dbReference type="Proteomes" id="UP000199087">
    <property type="component" value="Unassembled WGS sequence"/>
</dbReference>
<sequence length="46" mass="5385">MKERRKIPPRIPSEEFSVELGNVNGVKLYDFPLKEKNKKAANKKEK</sequence>
<protein>
    <submittedName>
        <fullName evidence="1">Uncharacterized protein</fullName>
    </submittedName>
</protein>
<dbReference type="EMBL" id="CVRB01000001">
    <property type="protein sequence ID" value="CRK80697.1"/>
    <property type="molecule type" value="Genomic_DNA"/>
</dbReference>
<accession>A0A0U1NRM5</accession>